<evidence type="ECO:0000313" key="2">
    <source>
        <dbReference type="EMBL" id="KAG9448388.1"/>
    </source>
</evidence>
<dbReference type="EMBL" id="JAINDJ010000005">
    <property type="protein sequence ID" value="KAG9448388.1"/>
    <property type="molecule type" value="Genomic_DNA"/>
</dbReference>
<dbReference type="Proteomes" id="UP000825729">
    <property type="component" value="Unassembled WGS sequence"/>
</dbReference>
<proteinExistence type="predicted"/>
<evidence type="ECO:0000313" key="3">
    <source>
        <dbReference type="Proteomes" id="UP000825729"/>
    </source>
</evidence>
<evidence type="ECO:0000256" key="1">
    <source>
        <dbReference type="SAM" id="MobiDB-lite"/>
    </source>
</evidence>
<protein>
    <submittedName>
        <fullName evidence="2">Uncharacterized protein</fullName>
    </submittedName>
</protein>
<sequence length="91" mass="9705">MVITLTRPVNARALLLPMESIGRRSRHVTGQERGGDCQLDPATGEEGKKGNLRTIATHGSRERVRSAVAKNVSREEKPRAATVATAAAAMA</sequence>
<dbReference type="AlphaFoldDB" id="A0AAV7EHR5"/>
<comment type="caution">
    <text evidence="2">The sequence shown here is derived from an EMBL/GenBank/DDBJ whole genome shotgun (WGS) entry which is preliminary data.</text>
</comment>
<keyword evidence="3" id="KW-1185">Reference proteome</keyword>
<gene>
    <name evidence="2" type="ORF">H6P81_014516</name>
</gene>
<name>A0AAV7EHR5_ARIFI</name>
<accession>A0AAV7EHR5</accession>
<organism evidence="2 3">
    <name type="scientific">Aristolochia fimbriata</name>
    <name type="common">White veined hardy Dutchman's pipe vine</name>
    <dbReference type="NCBI Taxonomy" id="158543"/>
    <lineage>
        <taxon>Eukaryota</taxon>
        <taxon>Viridiplantae</taxon>
        <taxon>Streptophyta</taxon>
        <taxon>Embryophyta</taxon>
        <taxon>Tracheophyta</taxon>
        <taxon>Spermatophyta</taxon>
        <taxon>Magnoliopsida</taxon>
        <taxon>Magnoliidae</taxon>
        <taxon>Piperales</taxon>
        <taxon>Aristolochiaceae</taxon>
        <taxon>Aristolochia</taxon>
    </lineage>
</organism>
<feature type="compositionally biased region" description="Low complexity" evidence="1">
    <location>
        <begin position="80"/>
        <end position="91"/>
    </location>
</feature>
<reference evidence="2 3" key="1">
    <citation type="submission" date="2021-07" db="EMBL/GenBank/DDBJ databases">
        <title>The Aristolochia fimbriata genome: insights into angiosperm evolution, floral development and chemical biosynthesis.</title>
        <authorList>
            <person name="Jiao Y."/>
        </authorList>
    </citation>
    <scope>NUCLEOTIDE SEQUENCE [LARGE SCALE GENOMIC DNA]</scope>
    <source>
        <strain evidence="2">IBCAS-2021</strain>
        <tissue evidence="2">Leaf</tissue>
    </source>
</reference>
<feature type="region of interest" description="Disordered" evidence="1">
    <location>
        <begin position="25"/>
        <end position="91"/>
    </location>
</feature>